<evidence type="ECO:0000256" key="5">
    <source>
        <dbReference type="ARBA" id="ARBA00022617"/>
    </source>
</evidence>
<dbReference type="AlphaFoldDB" id="A0A0E9NB21"/>
<keyword evidence="4" id="KW-0813">Transport</keyword>
<reference evidence="19 20" key="1">
    <citation type="journal article" date="2011" name="J. Gen. Appl. Microbiol.">
        <title>Draft genome sequencing of the enigmatic yeast Saitoella complicata.</title>
        <authorList>
            <person name="Nishida H."/>
            <person name="Hamamoto M."/>
            <person name="Sugiyama J."/>
        </authorList>
    </citation>
    <scope>NUCLEOTIDE SEQUENCE [LARGE SCALE GENOMIC DNA]</scope>
    <source>
        <strain evidence="19 20">NRRL Y-17804</strain>
    </source>
</reference>
<keyword evidence="15" id="KW-0472">Membrane</keyword>
<evidence type="ECO:0000256" key="6">
    <source>
        <dbReference type="ARBA" id="ARBA00022660"/>
    </source>
</evidence>
<feature type="binding site" description="covalent" evidence="17">
    <location>
        <position position="263"/>
    </location>
    <ligand>
        <name>heme c</name>
        <dbReference type="ChEBI" id="CHEBI:61717"/>
    </ligand>
</feature>
<dbReference type="GO" id="GO:0008121">
    <property type="term" value="F:quinol-cytochrome-c reductase activity"/>
    <property type="evidence" value="ECO:0007669"/>
    <property type="project" value="UniProtKB-EC"/>
</dbReference>
<comment type="catalytic activity">
    <reaction evidence="16">
        <text>a quinol + 2 Fe(III)-[cytochrome c](out) = a quinone + 2 Fe(II)-[cytochrome c](out) + 2 H(+)(out)</text>
        <dbReference type="Rhea" id="RHEA:11484"/>
        <dbReference type="Rhea" id="RHEA-COMP:10350"/>
        <dbReference type="Rhea" id="RHEA-COMP:14399"/>
        <dbReference type="ChEBI" id="CHEBI:15378"/>
        <dbReference type="ChEBI" id="CHEBI:24646"/>
        <dbReference type="ChEBI" id="CHEBI:29033"/>
        <dbReference type="ChEBI" id="CHEBI:29034"/>
        <dbReference type="ChEBI" id="CHEBI:132124"/>
        <dbReference type="EC" id="7.1.1.8"/>
    </reaction>
</comment>
<evidence type="ECO:0000256" key="15">
    <source>
        <dbReference type="ARBA" id="ARBA00023136"/>
    </source>
</evidence>
<dbReference type="Proteomes" id="UP000033140">
    <property type="component" value="Unassembled WGS sequence"/>
</dbReference>
<dbReference type="PANTHER" id="PTHR10266">
    <property type="entry name" value="CYTOCHROME C1"/>
    <property type="match status" value="1"/>
</dbReference>
<keyword evidence="8 17" id="KW-0479">Metal-binding</keyword>
<evidence type="ECO:0000256" key="10">
    <source>
        <dbReference type="ARBA" id="ARBA00022967"/>
    </source>
</evidence>
<dbReference type="PRINTS" id="PR00603">
    <property type="entry name" value="CYTOCHROMEC1"/>
</dbReference>
<dbReference type="PROSITE" id="PS51007">
    <property type="entry name" value="CYTC"/>
    <property type="match status" value="1"/>
</dbReference>
<dbReference type="EMBL" id="BACD03000007">
    <property type="protein sequence ID" value="GAO47034.1"/>
    <property type="molecule type" value="Genomic_DNA"/>
</dbReference>
<feature type="binding site" description="covalent" evidence="17">
    <location>
        <position position="143"/>
    </location>
    <ligand>
        <name>heme c</name>
        <dbReference type="ChEBI" id="CHEBI:61717"/>
    </ligand>
</feature>
<evidence type="ECO:0000256" key="1">
    <source>
        <dbReference type="ARBA" id="ARBA00004273"/>
    </source>
</evidence>
<dbReference type="GO" id="GO:0046872">
    <property type="term" value="F:metal ion binding"/>
    <property type="evidence" value="ECO:0007669"/>
    <property type="project" value="UniProtKB-KW"/>
</dbReference>
<dbReference type="InterPro" id="IPR021157">
    <property type="entry name" value="Cyt_c1_TM_anchor_C"/>
</dbReference>
<feature type="domain" description="Cytochrome c" evidence="18">
    <location>
        <begin position="127"/>
        <end position="297"/>
    </location>
</feature>
<evidence type="ECO:0000256" key="11">
    <source>
        <dbReference type="ARBA" id="ARBA00022982"/>
    </source>
</evidence>
<dbReference type="Pfam" id="PF02167">
    <property type="entry name" value="Cytochrom_C1"/>
    <property type="match status" value="1"/>
</dbReference>
<evidence type="ECO:0000256" key="14">
    <source>
        <dbReference type="ARBA" id="ARBA00023128"/>
    </source>
</evidence>
<accession>A0A0E9NB21</accession>
<evidence type="ECO:0000256" key="3">
    <source>
        <dbReference type="ARBA" id="ARBA00012951"/>
    </source>
</evidence>
<evidence type="ECO:0000259" key="18">
    <source>
        <dbReference type="PROSITE" id="PS51007"/>
    </source>
</evidence>
<evidence type="ECO:0000256" key="16">
    <source>
        <dbReference type="ARBA" id="ARBA00029351"/>
    </source>
</evidence>
<dbReference type="SUPFAM" id="SSF46626">
    <property type="entry name" value="Cytochrome c"/>
    <property type="match status" value="1"/>
</dbReference>
<reference evidence="19 20" key="2">
    <citation type="journal article" date="2014" name="J. Gen. Appl. Microbiol.">
        <title>The early diverging ascomycetous budding yeast Saitoella complicata has three histone deacetylases belonging to the Clr6, Hos2, and Rpd3 lineages.</title>
        <authorList>
            <person name="Nishida H."/>
            <person name="Matsumoto T."/>
            <person name="Kondo S."/>
            <person name="Hamamoto M."/>
            <person name="Yoshikawa H."/>
        </authorList>
    </citation>
    <scope>NUCLEOTIDE SEQUENCE [LARGE SCALE GENOMIC DNA]</scope>
    <source>
        <strain evidence="19 20">NRRL Y-17804</strain>
    </source>
</reference>
<evidence type="ECO:0000256" key="8">
    <source>
        <dbReference type="ARBA" id="ARBA00022723"/>
    </source>
</evidence>
<organism evidence="19 20">
    <name type="scientific">Saitoella complicata (strain BCRC 22490 / CBS 7301 / JCM 7358 / NBRC 10748 / NRRL Y-17804)</name>
    <dbReference type="NCBI Taxonomy" id="698492"/>
    <lineage>
        <taxon>Eukaryota</taxon>
        <taxon>Fungi</taxon>
        <taxon>Dikarya</taxon>
        <taxon>Ascomycota</taxon>
        <taxon>Taphrinomycotina</taxon>
        <taxon>Taphrinomycotina incertae sedis</taxon>
        <taxon>Saitoella</taxon>
    </lineage>
</organism>
<keyword evidence="14" id="KW-0496">Mitochondrion</keyword>
<dbReference type="InterPro" id="IPR002326">
    <property type="entry name" value="Cyt_c1"/>
</dbReference>
<dbReference type="EC" id="7.1.1.8" evidence="3"/>
<evidence type="ECO:0000256" key="2">
    <source>
        <dbReference type="ARBA" id="ARBA00006488"/>
    </source>
</evidence>
<dbReference type="InterPro" id="IPR036909">
    <property type="entry name" value="Cyt_c-like_dom_sf"/>
</dbReference>
<dbReference type="Gene3D" id="1.10.760.10">
    <property type="entry name" value="Cytochrome c-like domain"/>
    <property type="match status" value="1"/>
</dbReference>
<evidence type="ECO:0000256" key="12">
    <source>
        <dbReference type="ARBA" id="ARBA00022989"/>
    </source>
</evidence>
<comment type="subcellular location">
    <subcellularLocation>
        <location evidence="1">Mitochondrion inner membrane</location>
    </subcellularLocation>
</comment>
<comment type="cofactor">
    <cofactor evidence="17">
        <name>heme c</name>
        <dbReference type="ChEBI" id="CHEBI:61717"/>
    </cofactor>
    <text evidence="17">Binds 1 heme c group covalently per subunit.</text>
</comment>
<dbReference type="OMA" id="NNCMTEA"/>
<keyword evidence="12" id="KW-1133">Transmembrane helix</keyword>
<dbReference type="GO" id="GO:0006122">
    <property type="term" value="P:mitochondrial electron transport, ubiquinol to cytochrome c"/>
    <property type="evidence" value="ECO:0007669"/>
    <property type="project" value="TreeGrafter"/>
</dbReference>
<keyword evidence="13 17" id="KW-0408">Iron</keyword>
<evidence type="ECO:0000256" key="7">
    <source>
        <dbReference type="ARBA" id="ARBA00022692"/>
    </source>
</evidence>
<dbReference type="InterPro" id="IPR009056">
    <property type="entry name" value="Cyt_c-like_dom"/>
</dbReference>
<reference evidence="19 20" key="3">
    <citation type="journal article" date="2015" name="Genome Announc.">
        <title>Draft Genome Sequence of the Archiascomycetous Yeast Saitoella complicata.</title>
        <authorList>
            <person name="Yamauchi K."/>
            <person name="Kondo S."/>
            <person name="Hamamoto M."/>
            <person name="Takahashi Y."/>
            <person name="Ogura Y."/>
            <person name="Hayashi T."/>
            <person name="Nishida H."/>
        </authorList>
    </citation>
    <scope>NUCLEOTIDE SEQUENCE [LARGE SCALE GENOMIC DNA]</scope>
    <source>
        <strain evidence="19 20">NRRL Y-17804</strain>
    </source>
</reference>
<keyword evidence="10" id="KW-1278">Translocase</keyword>
<comment type="caution">
    <text evidence="19">The sequence shown here is derived from an EMBL/GenBank/DDBJ whole genome shotgun (WGS) entry which is preliminary data.</text>
</comment>
<dbReference type="GO" id="GO:0005743">
    <property type="term" value="C:mitochondrial inner membrane"/>
    <property type="evidence" value="ECO:0007669"/>
    <property type="project" value="UniProtKB-SubCell"/>
</dbReference>
<evidence type="ECO:0000256" key="4">
    <source>
        <dbReference type="ARBA" id="ARBA00022448"/>
    </source>
</evidence>
<dbReference type="FunFam" id="1.10.760.10:FF:000002">
    <property type="entry name" value="Cytochrome c1, heme protein"/>
    <property type="match status" value="1"/>
</dbReference>
<feature type="binding site" description="covalent" evidence="17">
    <location>
        <position position="140"/>
    </location>
    <ligand>
        <name>heme c</name>
        <dbReference type="ChEBI" id="CHEBI:61717"/>
    </ligand>
</feature>
<keyword evidence="5 17" id="KW-0349">Heme</keyword>
<evidence type="ECO:0000256" key="9">
    <source>
        <dbReference type="ARBA" id="ARBA00022792"/>
    </source>
</evidence>
<keyword evidence="20" id="KW-1185">Reference proteome</keyword>
<name>A0A0E9NB21_SAICN</name>
<evidence type="ECO:0000313" key="20">
    <source>
        <dbReference type="Proteomes" id="UP000033140"/>
    </source>
</evidence>
<keyword evidence="9" id="KW-0999">Mitochondrion inner membrane</keyword>
<dbReference type="Gene3D" id="1.20.5.100">
    <property type="entry name" value="Cytochrome c1, transmembrane anchor, C-terminal"/>
    <property type="match status" value="1"/>
</dbReference>
<keyword evidence="6" id="KW-0679">Respiratory chain</keyword>
<proteinExistence type="inferred from homology"/>
<dbReference type="SUPFAM" id="SSF81496">
    <property type="entry name" value="Cytochrome c1 subunit of cytochrome bc1 complex (Ubiquinol-cytochrome c reductase), transmembrane anchor"/>
    <property type="match status" value="1"/>
</dbReference>
<dbReference type="STRING" id="698492.A0A0E9NB21"/>
<sequence>MSSTTICYHILSPKRIRPINFDLVLHPDSITPRKGRTSVSFTMFSRFARQTAQKGQSFKRFASSSTTAGAKPSLVTPILATTVALGSALAYTATYGGLSANSPAENGLHPAAYPWSHNGMLQGFDHSSIRRGYQVYREVCAACHSLDRIAWRNLVGVSHTTTEAKAMAEEHEYTDGPDDNGDMFERPGKLADYMPRPYPNDEAARAGNQGALPPDLSLMVKARHGGADYIFALLTGYCDPPAGVQVPEGMNYNPYFPGGQIAMARVLYDGLVEYDDGTPATTSQMAKDVVTFLNWAAEPELDQRKKMGMQVLVILTGLWALSVWKKRFVWSTLKTRKIAYIPPKEVRAEFKEVDQRMKMKERRLHLSENCTKNGREGEGEVMISHLCK</sequence>
<dbReference type="GO" id="GO:0020037">
    <property type="term" value="F:heme binding"/>
    <property type="evidence" value="ECO:0007669"/>
    <property type="project" value="InterPro"/>
</dbReference>
<keyword evidence="7" id="KW-0812">Transmembrane</keyword>
<dbReference type="FunFam" id="1.20.5.100:FF:000003">
    <property type="entry name" value="Cytochrome c1, heme protein, mitochondrial"/>
    <property type="match status" value="1"/>
</dbReference>
<evidence type="ECO:0000313" key="19">
    <source>
        <dbReference type="EMBL" id="GAO47034.1"/>
    </source>
</evidence>
<gene>
    <name evidence="19" type="ORF">G7K_1248-t2</name>
</gene>
<evidence type="ECO:0000256" key="13">
    <source>
        <dbReference type="ARBA" id="ARBA00023004"/>
    </source>
</evidence>
<dbReference type="PANTHER" id="PTHR10266:SF3">
    <property type="entry name" value="CYTOCHROME C1, HEME PROTEIN, MITOCHONDRIAL"/>
    <property type="match status" value="1"/>
</dbReference>
<protein>
    <recommendedName>
        <fullName evidence="3">quinol--cytochrome-c reductase</fullName>
        <ecNumber evidence="3">7.1.1.8</ecNumber>
    </recommendedName>
</protein>
<feature type="binding site" description="covalent" evidence="17">
    <location>
        <position position="144"/>
    </location>
    <ligand>
        <name>heme c</name>
        <dbReference type="ChEBI" id="CHEBI:61717"/>
    </ligand>
</feature>
<comment type="similarity">
    <text evidence="2">Belongs to the cytochrome c family.</text>
</comment>
<evidence type="ECO:0000256" key="17">
    <source>
        <dbReference type="PIRSR" id="PIRSR602326-1"/>
    </source>
</evidence>
<keyword evidence="11" id="KW-0249">Electron transport</keyword>